<evidence type="ECO:0000313" key="1">
    <source>
        <dbReference type="EMBL" id="BBY02684.1"/>
    </source>
</evidence>
<dbReference type="AlphaFoldDB" id="A0A7I7P2E9"/>
<name>A0A7I7P2E9_9MYCO</name>
<keyword evidence="2" id="KW-1185">Reference proteome</keyword>
<proteinExistence type="predicted"/>
<organism evidence="1 2">
    <name type="scientific">Mycobacterium seoulense</name>
    <dbReference type="NCBI Taxonomy" id="386911"/>
    <lineage>
        <taxon>Bacteria</taxon>
        <taxon>Bacillati</taxon>
        <taxon>Actinomycetota</taxon>
        <taxon>Actinomycetes</taxon>
        <taxon>Mycobacteriales</taxon>
        <taxon>Mycobacteriaceae</taxon>
        <taxon>Mycobacterium</taxon>
    </lineage>
</organism>
<sequence>MRYRLDVVAATVVDVVRFAGGWLFDRAMAGWDVTVLLADLADLADRPDDRPLHILGAQVVDLEDALASVQTRPRPQALAAASDLFGCDSRVRQGVLQALDRGVTEVTLWGETWPAELDDSVGLVQHRLSMAARTFKAQALAAAALPAAPLGHVETFRSGLLAWPSVAADLIPAG</sequence>
<protein>
    <submittedName>
        <fullName evidence="1">Uncharacterized protein</fullName>
    </submittedName>
</protein>
<gene>
    <name evidence="1" type="ORF">MSEO_31830</name>
</gene>
<evidence type="ECO:0000313" key="2">
    <source>
        <dbReference type="Proteomes" id="UP000466632"/>
    </source>
</evidence>
<dbReference type="EMBL" id="AP022582">
    <property type="protein sequence ID" value="BBY02684.1"/>
    <property type="molecule type" value="Genomic_DNA"/>
</dbReference>
<dbReference type="KEGG" id="mseo:MSEO_31830"/>
<accession>A0A7I7P2E9</accession>
<reference evidence="1 2" key="1">
    <citation type="journal article" date="2019" name="Emerg. Microbes Infect.">
        <title>Comprehensive subspecies identification of 175 nontuberculous mycobacteria species based on 7547 genomic profiles.</title>
        <authorList>
            <person name="Matsumoto Y."/>
            <person name="Kinjo T."/>
            <person name="Motooka D."/>
            <person name="Nabeya D."/>
            <person name="Jung N."/>
            <person name="Uechi K."/>
            <person name="Horii T."/>
            <person name="Iida T."/>
            <person name="Fujita J."/>
            <person name="Nakamura S."/>
        </authorList>
    </citation>
    <scope>NUCLEOTIDE SEQUENCE [LARGE SCALE GENOMIC DNA]</scope>
    <source>
        <strain evidence="1 2">JCM 16018</strain>
    </source>
</reference>
<dbReference type="RefSeq" id="WP_163681737.1">
    <property type="nucleotide sequence ID" value="NZ_AP022582.1"/>
</dbReference>
<dbReference type="Proteomes" id="UP000466632">
    <property type="component" value="Chromosome"/>
</dbReference>